<dbReference type="EMBL" id="JH717896">
    <property type="protein sequence ID" value="EWZ52180.1"/>
    <property type="molecule type" value="Genomic_DNA"/>
</dbReference>
<evidence type="ECO:0000256" key="1">
    <source>
        <dbReference type="SAM" id="MobiDB-lite"/>
    </source>
</evidence>
<feature type="region of interest" description="Disordered" evidence="1">
    <location>
        <begin position="49"/>
        <end position="70"/>
    </location>
</feature>
<dbReference type="HOGENOM" id="CLU_2922669_0_0_1"/>
<name>W9LCW6_FUSOX</name>
<organism evidence="2">
    <name type="scientific">Fusarium oxysporum Fo47</name>
    <dbReference type="NCBI Taxonomy" id="660027"/>
    <lineage>
        <taxon>Eukaryota</taxon>
        <taxon>Fungi</taxon>
        <taxon>Dikarya</taxon>
        <taxon>Ascomycota</taxon>
        <taxon>Pezizomycotina</taxon>
        <taxon>Sordariomycetes</taxon>
        <taxon>Hypocreomycetidae</taxon>
        <taxon>Hypocreales</taxon>
        <taxon>Nectriaceae</taxon>
        <taxon>Fusarium</taxon>
        <taxon>Fusarium oxysporum species complex</taxon>
    </lineage>
</organism>
<accession>W9LCW6</accession>
<reference evidence="2" key="2">
    <citation type="submission" date="2012-06" db="EMBL/GenBank/DDBJ databases">
        <title>Annotation of the Genome Sequence of Fusarium oxysporum Fo47.</title>
        <authorList>
            <consortium name="The Broad Institute Genomics Platform"/>
            <person name="Ma L.-J."/>
            <person name="Corby-Kistler H."/>
            <person name="Broz K."/>
            <person name="Gale L.R."/>
            <person name="Jonkers W."/>
            <person name="O'Donnell K."/>
            <person name="Ploetz R."/>
            <person name="Steinberg C."/>
            <person name="Schwartz D.C."/>
            <person name="VanEtten H."/>
            <person name="Zhou S."/>
            <person name="Young S.K."/>
            <person name="Zeng Q."/>
            <person name="Gargeya S."/>
            <person name="Fitzgerald M."/>
            <person name="Abouelleil A."/>
            <person name="Alvarado L."/>
            <person name="Chapman S.B."/>
            <person name="Gainer-Dewar J."/>
            <person name="Goldberg J."/>
            <person name="Griggs A."/>
            <person name="Gujja S."/>
            <person name="Hansen M."/>
            <person name="Howarth C."/>
            <person name="Imamovic A."/>
            <person name="Ireland A."/>
            <person name="Larimer J."/>
            <person name="McCowan C."/>
            <person name="Murphy C."/>
            <person name="Pearson M."/>
            <person name="Poon T.W."/>
            <person name="Priest M."/>
            <person name="Roberts A."/>
            <person name="Saif S."/>
            <person name="Shea T."/>
            <person name="Sykes S."/>
            <person name="Wortman J."/>
            <person name="Nusbaum C."/>
            <person name="Birren B."/>
        </authorList>
    </citation>
    <scope>NUCLEOTIDE SEQUENCE</scope>
    <source>
        <strain evidence="2">Fo47</strain>
    </source>
</reference>
<dbReference type="VEuPathDB" id="FungiDB:FOZG_01981"/>
<reference evidence="2" key="1">
    <citation type="submission" date="2011-06" db="EMBL/GenBank/DDBJ databases">
        <title>The Genome Sequence of Fusarium oxysporum Fo47.</title>
        <authorList>
            <consortium name="The Broad Institute Genome Sequencing Platform"/>
            <person name="Ma L.-J."/>
            <person name="Gale L.R."/>
            <person name="Schwartz D.C."/>
            <person name="Zhou S."/>
            <person name="Corby-Kistler H."/>
            <person name="Young S.K."/>
            <person name="Zeng Q."/>
            <person name="Gargeya S."/>
            <person name="Fitzgerald M."/>
            <person name="Haas B."/>
            <person name="Abouelleil A."/>
            <person name="Alvarado L."/>
            <person name="Arachchi H.M."/>
            <person name="Berlin A."/>
            <person name="Brown A."/>
            <person name="Chapman S.B."/>
            <person name="Chen Z."/>
            <person name="Dunbar C."/>
            <person name="Freedman E."/>
            <person name="Gearin G."/>
            <person name="Gellesch M."/>
            <person name="Goldberg J."/>
            <person name="Griggs A."/>
            <person name="Gujja S."/>
            <person name="Heiman D."/>
            <person name="Howarth C."/>
            <person name="Larson L."/>
            <person name="Lui A."/>
            <person name="MacDonald P.J.P."/>
            <person name="Mehta T."/>
            <person name="Montmayeur A."/>
            <person name="Murphy C."/>
            <person name="Neiman D."/>
            <person name="Pearson M."/>
            <person name="Priest M."/>
            <person name="Roberts A."/>
            <person name="Saif S."/>
            <person name="Shea T."/>
            <person name="Shenoy N."/>
            <person name="Sisk P."/>
            <person name="Stolte C."/>
            <person name="Sykes S."/>
            <person name="Wortman J."/>
            <person name="Nusbaum C."/>
            <person name="Birren B."/>
        </authorList>
    </citation>
    <scope>NUCLEOTIDE SEQUENCE [LARGE SCALE GENOMIC DNA]</scope>
    <source>
        <strain evidence="2">Fo47</strain>
    </source>
</reference>
<protein>
    <submittedName>
        <fullName evidence="2">Uncharacterized protein</fullName>
    </submittedName>
</protein>
<feature type="region of interest" description="Disordered" evidence="1">
    <location>
        <begin position="1"/>
        <end position="29"/>
    </location>
</feature>
<proteinExistence type="predicted"/>
<gene>
    <name evidence="2" type="ORF">FOZG_01981</name>
</gene>
<dbReference type="AlphaFoldDB" id="W9LCW6"/>
<dbReference type="Proteomes" id="UP000030766">
    <property type="component" value="Unassembled WGS sequence"/>
</dbReference>
<sequence>MRLFRQQARIGQASGLGPPDAQDARSTGEQWGLRSYMRDMFSLLKQRLDDRSRDLKPQTLPIDDTVAPEE</sequence>
<evidence type="ECO:0000313" key="2">
    <source>
        <dbReference type="EMBL" id="EWZ52180.1"/>
    </source>
</evidence>